<dbReference type="InterPro" id="IPR052751">
    <property type="entry name" value="Plant_MAPKKK"/>
</dbReference>
<evidence type="ECO:0000256" key="1">
    <source>
        <dbReference type="SAM" id="MobiDB-lite"/>
    </source>
</evidence>
<dbReference type="InterPro" id="IPR011009">
    <property type="entry name" value="Kinase-like_dom_sf"/>
</dbReference>
<dbReference type="Proteomes" id="UP001497522">
    <property type="component" value="Chromosome 2"/>
</dbReference>
<feature type="domain" description="Protein kinase" evidence="2">
    <location>
        <begin position="1"/>
        <end position="104"/>
    </location>
</feature>
<keyword evidence="4" id="KW-1185">Reference proteome</keyword>
<accession>A0ABP1B5Z1</accession>
<feature type="region of interest" description="Disordered" evidence="1">
    <location>
        <begin position="233"/>
        <end position="273"/>
    </location>
</feature>
<feature type="region of interest" description="Disordered" evidence="1">
    <location>
        <begin position="173"/>
        <end position="192"/>
    </location>
</feature>
<dbReference type="EMBL" id="OZ023703">
    <property type="protein sequence ID" value="CAK9870572.1"/>
    <property type="molecule type" value="Genomic_DNA"/>
</dbReference>
<protein>
    <recommendedName>
        <fullName evidence="2">Protein kinase domain-containing protein</fullName>
    </recommendedName>
</protein>
<evidence type="ECO:0000313" key="4">
    <source>
        <dbReference type="Proteomes" id="UP001497522"/>
    </source>
</evidence>
<gene>
    <name evidence="3" type="ORF">CSSPJE1EN2_LOCUS13240</name>
</gene>
<name>A0ABP1B5Z1_9BRYO</name>
<evidence type="ECO:0000259" key="2">
    <source>
        <dbReference type="PROSITE" id="PS50011"/>
    </source>
</evidence>
<dbReference type="PANTHER" id="PTHR48011">
    <property type="entry name" value="CCR4-NOT TRANSCRIPTIONAL COMPLEX SUBUNIT CAF120-RELATED"/>
    <property type="match status" value="1"/>
</dbReference>
<feature type="compositionally biased region" description="Basic residues" evidence="1">
    <location>
        <begin position="233"/>
        <end position="264"/>
    </location>
</feature>
<feature type="region of interest" description="Disordered" evidence="1">
    <location>
        <begin position="102"/>
        <end position="126"/>
    </location>
</feature>
<reference evidence="3 4" key="1">
    <citation type="submission" date="2024-03" db="EMBL/GenBank/DDBJ databases">
        <authorList>
            <consortium name="ELIXIR-Norway"/>
            <consortium name="Elixir Norway"/>
        </authorList>
    </citation>
    <scope>NUCLEOTIDE SEQUENCE [LARGE SCALE GENOMIC DNA]</scope>
</reference>
<organism evidence="3 4">
    <name type="scientific">Sphagnum jensenii</name>
    <dbReference type="NCBI Taxonomy" id="128206"/>
    <lineage>
        <taxon>Eukaryota</taxon>
        <taxon>Viridiplantae</taxon>
        <taxon>Streptophyta</taxon>
        <taxon>Embryophyta</taxon>
        <taxon>Bryophyta</taxon>
        <taxon>Sphagnophytina</taxon>
        <taxon>Sphagnopsida</taxon>
        <taxon>Sphagnales</taxon>
        <taxon>Sphagnaceae</taxon>
        <taxon>Sphagnum</taxon>
    </lineage>
</organism>
<dbReference type="Pfam" id="PF00069">
    <property type="entry name" value="Pkinase"/>
    <property type="match status" value="1"/>
</dbReference>
<dbReference type="Gene3D" id="1.10.510.10">
    <property type="entry name" value="Transferase(Phosphotransferase) domain 1"/>
    <property type="match status" value="1"/>
</dbReference>
<dbReference type="SUPFAM" id="SSF56112">
    <property type="entry name" value="Protein kinase-like (PK-like)"/>
    <property type="match status" value="1"/>
</dbReference>
<dbReference type="InterPro" id="IPR000719">
    <property type="entry name" value="Prot_kinase_dom"/>
</dbReference>
<dbReference type="PANTHER" id="PTHR48011:SF5">
    <property type="entry name" value="PROTEIN KINASE DOMAIN-CONTAINING PROTEIN"/>
    <property type="match status" value="1"/>
</dbReference>
<sequence length="318" mass="35522">MMMNGTPQWMAPKVLLQKEQGLESDIWSLGCTVVEMATGGRAPWAHIAAAADPFVALYCIGCTDEVPPTPASLSPQAHDFLAHCFQREPCKRWTAAQLLQHPFLKAPPPPPSGLQSSNTHHQAPVLAAASSSPTSVLLDHATNTSSLLLSSVPPLCTPSFWKKLAALEFPRKTRPHEMEEAGGATGNNKNSNMWPLSPLAEGEWIVVRSPKAISIPNKQFPQAPHELQLQKKLPGHHHKNKNKNKKQRVLPLQRSRHHQHHHQHPISSLRSSSSMAARNSFPFHQQLHACCFLLNAIAPRRRRRRRSWRRLPNLQQQS</sequence>
<dbReference type="PROSITE" id="PS50011">
    <property type="entry name" value="PROTEIN_KINASE_DOM"/>
    <property type="match status" value="1"/>
</dbReference>
<proteinExistence type="predicted"/>
<evidence type="ECO:0000313" key="3">
    <source>
        <dbReference type="EMBL" id="CAK9870572.1"/>
    </source>
</evidence>